<dbReference type="InterPro" id="IPR008906">
    <property type="entry name" value="HATC_C_dom"/>
</dbReference>
<sequence length="636" mass="73910">MDRTCLANGFDDDEVFVDNTQQEINEEPTQKRKRVGKTRSDCWKSFEKIFIDGVWHGKCKWCERVLKANRNNTGTSSLNKHAKNCKQNPEKLKNQQTLQFKKEPTGEGSVSTWKHDDKRIKKAMLNLFVVGGLPFKFVENEVFIEYTNALNGKVVVPCRTTISKKVSLYYQEERNKLVTFLCNPLNTVHLTTDCWTSPSKRVHYIVITAHFIDDNWEMHKRIINFKELDSQRGEDIRKEVLKCIQGWGIKNVMTCTVDNASSNDKAIEFLKNKLPNLYNEGKHFHVRCMAHIINLIVRDGMNKNDESVKCLQDVVRYIRKSTQRIALFKKCMKAVGVESTKFLCNDCPTRWNSTYDLLKIAVDLEKAFYEYEMEDRSFARDVVTPVSENFVTCRAMVFFLEKFKDMIDKYKKYWGDFEILNDYMYVATILDPRMKTKFLRHPFETLIKYKMSENKPLSELDITVKTKYLIKDIESRFENFFNCYNTNSNVPFETGGSQDIVHIDDDDDDFVGDYFAQSVNSSASKETKLTRYLNEGQAQGVKDFDILVWWKNNASRYPILSRMAKDLLGIQIFIMASESAFSTSGRIIDSYRANLSAPIIEALVCTQDWVRKSKKPIVDNIDDILKDDDIAKVCFG</sequence>
<evidence type="ECO:0000256" key="1">
    <source>
        <dbReference type="ARBA" id="ARBA00004123"/>
    </source>
</evidence>
<keyword evidence="13" id="KW-1185">Reference proteome</keyword>
<dbReference type="SUPFAM" id="SSF53098">
    <property type="entry name" value="Ribonuclease H-like"/>
    <property type="match status" value="1"/>
</dbReference>
<dbReference type="Pfam" id="PF05699">
    <property type="entry name" value="Dimer_Tnp_hAT"/>
    <property type="match status" value="1"/>
</dbReference>
<dbReference type="GO" id="GO:0046983">
    <property type="term" value="F:protein dimerization activity"/>
    <property type="evidence" value="ECO:0007669"/>
    <property type="project" value="InterPro"/>
</dbReference>
<reference evidence="12 13" key="1">
    <citation type="journal article" date="2017" name="Nat. Commun.">
        <title>Genome assembly with in vitro proximity ligation data and whole-genome triplication in lettuce.</title>
        <authorList>
            <person name="Reyes-Chin-Wo S."/>
            <person name="Wang Z."/>
            <person name="Yang X."/>
            <person name="Kozik A."/>
            <person name="Arikit S."/>
            <person name="Song C."/>
            <person name="Xia L."/>
            <person name="Froenicke L."/>
            <person name="Lavelle D.O."/>
            <person name="Truco M.J."/>
            <person name="Xia R."/>
            <person name="Zhu S."/>
            <person name="Xu C."/>
            <person name="Xu H."/>
            <person name="Xu X."/>
            <person name="Cox K."/>
            <person name="Korf I."/>
            <person name="Meyers B.C."/>
            <person name="Michelmore R.W."/>
        </authorList>
    </citation>
    <scope>NUCLEOTIDE SEQUENCE [LARGE SCALE GENOMIC DNA]</scope>
    <source>
        <strain evidence="13">cv. Salinas</strain>
        <tissue evidence="12">Seedlings</tissue>
    </source>
</reference>
<evidence type="ECO:0000256" key="4">
    <source>
        <dbReference type="ARBA" id="ARBA00022771"/>
    </source>
</evidence>
<dbReference type="GO" id="GO:0008270">
    <property type="term" value="F:zinc ion binding"/>
    <property type="evidence" value="ECO:0007669"/>
    <property type="project" value="UniProtKB-KW"/>
</dbReference>
<dbReference type="PANTHER" id="PTHR46481:SF7">
    <property type="entry name" value="ZINC FINGER BED DOMAIN-CONTAINING PROTEIN RICESLEEPER 2-LIKE"/>
    <property type="match status" value="1"/>
</dbReference>
<keyword evidence="5" id="KW-0862">Zinc</keyword>
<dbReference type="SMART" id="SM00614">
    <property type="entry name" value="ZnF_BED"/>
    <property type="match status" value="1"/>
</dbReference>
<dbReference type="AlphaFoldDB" id="A0A9R1WTW1"/>
<keyword evidence="8" id="KW-0804">Transcription</keyword>
<evidence type="ECO:0000256" key="5">
    <source>
        <dbReference type="ARBA" id="ARBA00022833"/>
    </source>
</evidence>
<keyword evidence="9" id="KW-0539">Nucleus</keyword>
<keyword evidence="7" id="KW-0238">DNA-binding</keyword>
<evidence type="ECO:0000256" key="2">
    <source>
        <dbReference type="ARBA" id="ARBA00011738"/>
    </source>
</evidence>
<name>A0A9R1WTW1_LACSA</name>
<evidence type="ECO:0000256" key="8">
    <source>
        <dbReference type="ARBA" id="ARBA00023163"/>
    </source>
</evidence>
<evidence type="ECO:0000313" key="12">
    <source>
        <dbReference type="EMBL" id="KAJ0185597.1"/>
    </source>
</evidence>
<keyword evidence="4 10" id="KW-0863">Zinc-finger</keyword>
<evidence type="ECO:0000313" key="13">
    <source>
        <dbReference type="Proteomes" id="UP000235145"/>
    </source>
</evidence>
<evidence type="ECO:0000256" key="6">
    <source>
        <dbReference type="ARBA" id="ARBA00023015"/>
    </source>
</evidence>
<keyword evidence="3" id="KW-0479">Metal-binding</keyword>
<keyword evidence="6" id="KW-0805">Transcription regulation</keyword>
<evidence type="ECO:0000259" key="11">
    <source>
        <dbReference type="PROSITE" id="PS50808"/>
    </source>
</evidence>
<feature type="domain" description="BED-type" evidence="11">
    <location>
        <begin position="37"/>
        <end position="92"/>
    </location>
</feature>
<dbReference type="PANTHER" id="PTHR46481">
    <property type="entry name" value="ZINC FINGER BED DOMAIN-CONTAINING PROTEIN 4"/>
    <property type="match status" value="1"/>
</dbReference>
<evidence type="ECO:0000256" key="10">
    <source>
        <dbReference type="PROSITE-ProRule" id="PRU00027"/>
    </source>
</evidence>
<dbReference type="Proteomes" id="UP000235145">
    <property type="component" value="Unassembled WGS sequence"/>
</dbReference>
<dbReference type="InterPro" id="IPR052035">
    <property type="entry name" value="ZnF_BED_domain_contain"/>
</dbReference>
<comment type="caution">
    <text evidence="12">The sequence shown here is derived from an EMBL/GenBank/DDBJ whole genome shotgun (WGS) entry which is preliminary data.</text>
</comment>
<evidence type="ECO:0000256" key="7">
    <source>
        <dbReference type="ARBA" id="ARBA00023125"/>
    </source>
</evidence>
<dbReference type="InterPro" id="IPR025525">
    <property type="entry name" value="hAT-like_transposase_RNase-H"/>
</dbReference>
<dbReference type="EMBL" id="NBSK02000009">
    <property type="protein sequence ID" value="KAJ0185597.1"/>
    <property type="molecule type" value="Genomic_DNA"/>
</dbReference>
<comment type="subunit">
    <text evidence="2">Homodimer.</text>
</comment>
<dbReference type="InterPro" id="IPR012337">
    <property type="entry name" value="RNaseH-like_sf"/>
</dbReference>
<accession>A0A9R1WTW1</accession>
<gene>
    <name evidence="12" type="ORF">LSAT_V11C900467050</name>
</gene>
<comment type="subcellular location">
    <subcellularLocation>
        <location evidence="1">Nucleus</location>
    </subcellularLocation>
</comment>
<organism evidence="12 13">
    <name type="scientific">Lactuca sativa</name>
    <name type="common">Garden lettuce</name>
    <dbReference type="NCBI Taxonomy" id="4236"/>
    <lineage>
        <taxon>Eukaryota</taxon>
        <taxon>Viridiplantae</taxon>
        <taxon>Streptophyta</taxon>
        <taxon>Embryophyta</taxon>
        <taxon>Tracheophyta</taxon>
        <taxon>Spermatophyta</taxon>
        <taxon>Magnoliopsida</taxon>
        <taxon>eudicotyledons</taxon>
        <taxon>Gunneridae</taxon>
        <taxon>Pentapetalae</taxon>
        <taxon>asterids</taxon>
        <taxon>campanulids</taxon>
        <taxon>Asterales</taxon>
        <taxon>Asteraceae</taxon>
        <taxon>Cichorioideae</taxon>
        <taxon>Cichorieae</taxon>
        <taxon>Lactucinae</taxon>
        <taxon>Lactuca</taxon>
    </lineage>
</organism>
<dbReference type="GO" id="GO:0005634">
    <property type="term" value="C:nucleus"/>
    <property type="evidence" value="ECO:0007669"/>
    <property type="project" value="UniProtKB-SubCell"/>
</dbReference>
<evidence type="ECO:0000256" key="9">
    <source>
        <dbReference type="ARBA" id="ARBA00023242"/>
    </source>
</evidence>
<protein>
    <recommendedName>
        <fullName evidence="11">BED-type domain-containing protein</fullName>
    </recommendedName>
</protein>
<dbReference type="PROSITE" id="PS50808">
    <property type="entry name" value="ZF_BED"/>
    <property type="match status" value="1"/>
</dbReference>
<proteinExistence type="predicted"/>
<evidence type="ECO:0000256" key="3">
    <source>
        <dbReference type="ARBA" id="ARBA00022723"/>
    </source>
</evidence>
<dbReference type="Pfam" id="PF14372">
    <property type="entry name" value="hAT-like_RNase-H"/>
    <property type="match status" value="1"/>
</dbReference>
<dbReference type="GO" id="GO:0003677">
    <property type="term" value="F:DNA binding"/>
    <property type="evidence" value="ECO:0007669"/>
    <property type="project" value="UniProtKB-KW"/>
</dbReference>
<dbReference type="InterPro" id="IPR003656">
    <property type="entry name" value="Znf_BED"/>
</dbReference>